<reference evidence="2" key="1">
    <citation type="journal article" date="2020" name="bioRxiv">
        <title>Comparative genomics of Chlamydomonas.</title>
        <authorList>
            <person name="Craig R.J."/>
            <person name="Hasan A.R."/>
            <person name="Ness R.W."/>
            <person name="Keightley P.D."/>
        </authorList>
    </citation>
    <scope>NUCLEOTIDE SEQUENCE</scope>
    <source>
        <strain evidence="2">SAG 7.73</strain>
    </source>
</reference>
<feature type="compositionally biased region" description="Low complexity" evidence="1">
    <location>
        <begin position="81"/>
        <end position="93"/>
    </location>
</feature>
<gene>
    <name evidence="2" type="ORF">HXX76_006570</name>
</gene>
<evidence type="ECO:0000313" key="2">
    <source>
        <dbReference type="EMBL" id="KAG2436259.1"/>
    </source>
</evidence>
<organism evidence="2 3">
    <name type="scientific">Chlamydomonas incerta</name>
    <dbReference type="NCBI Taxonomy" id="51695"/>
    <lineage>
        <taxon>Eukaryota</taxon>
        <taxon>Viridiplantae</taxon>
        <taxon>Chlorophyta</taxon>
        <taxon>core chlorophytes</taxon>
        <taxon>Chlorophyceae</taxon>
        <taxon>CS clade</taxon>
        <taxon>Chlamydomonadales</taxon>
        <taxon>Chlamydomonadaceae</taxon>
        <taxon>Chlamydomonas</taxon>
    </lineage>
</organism>
<dbReference type="AlphaFoldDB" id="A0A835W3Z9"/>
<accession>A0A835W3Z9</accession>
<proteinExistence type="predicted"/>
<dbReference type="OrthoDB" id="529034at2759"/>
<feature type="region of interest" description="Disordered" evidence="1">
    <location>
        <begin position="79"/>
        <end position="109"/>
    </location>
</feature>
<keyword evidence="3" id="KW-1185">Reference proteome</keyword>
<evidence type="ECO:0000256" key="1">
    <source>
        <dbReference type="SAM" id="MobiDB-lite"/>
    </source>
</evidence>
<sequence>MYVEQDHRVDIRGRRQEAERAARLLEKTLEHYQYSGMQFSRKTIYNILAPELTASEELALLPCSRPVINAMPGGPPSDGFVLSLPSSDVASSSGRPAPGSEASTSGLGAPGRIQVPLLRPAADLDTCLQQLIDLAANVCMQHPADCDRMEIRLYLGKLVLTDLTTSRRQLPTPSLLEWTYPRDGRAVFDTSMPQDTIRSLDSYLTGQGLTVTQQVKSASLHLETSIPWIQYHPTFSVADDGALRISKLETLGCKPLTLALVGPSHTADVRLRYVASVQHGAEDEVAEELRRRQGEFALVNGTQVVVPSDLRDMDLTLTSARVKLKRVYVTPEPLPPPGATSSGDAGGRKPRTKRAAVAGAGAAAASELPPVSLKVSAAGVVDNLGGKRLEVTVSCPELNAALMGLHRSREEAPGARAALLGQLRSLLAHVAHLRANVAFAP</sequence>
<dbReference type="Proteomes" id="UP000650467">
    <property type="component" value="Unassembled WGS sequence"/>
</dbReference>
<feature type="region of interest" description="Disordered" evidence="1">
    <location>
        <begin position="328"/>
        <end position="358"/>
    </location>
</feature>
<comment type="caution">
    <text evidence="2">The sequence shown here is derived from an EMBL/GenBank/DDBJ whole genome shotgun (WGS) entry which is preliminary data.</text>
</comment>
<dbReference type="EMBL" id="JAEHOC010000013">
    <property type="protein sequence ID" value="KAG2436259.1"/>
    <property type="molecule type" value="Genomic_DNA"/>
</dbReference>
<evidence type="ECO:0000313" key="3">
    <source>
        <dbReference type="Proteomes" id="UP000650467"/>
    </source>
</evidence>
<protein>
    <submittedName>
        <fullName evidence="2">Uncharacterized protein</fullName>
    </submittedName>
</protein>
<name>A0A835W3Z9_CHLIN</name>